<dbReference type="PANTHER" id="PTHR10332">
    <property type="entry name" value="EQUILIBRATIVE NUCLEOSIDE TRANSPORTER"/>
    <property type="match status" value="1"/>
</dbReference>
<dbReference type="GeneID" id="94831085"/>
<evidence type="ECO:0000313" key="8">
    <source>
        <dbReference type="EMBL" id="OHS93195.1"/>
    </source>
</evidence>
<dbReference type="PANTHER" id="PTHR10332:SF10">
    <property type="entry name" value="EQUILIBRATIVE NUCLEOSIDE TRANSPORTER 4"/>
    <property type="match status" value="1"/>
</dbReference>
<dbReference type="EMBL" id="MLAK01001426">
    <property type="protein sequence ID" value="OHS93195.1"/>
    <property type="molecule type" value="Genomic_DNA"/>
</dbReference>
<dbReference type="VEuPathDB" id="TrichDB:TRFO_12019"/>
<protein>
    <submittedName>
        <fullName evidence="8">Nucleoside transporter family protein</fullName>
    </submittedName>
</protein>
<keyword evidence="9" id="KW-1185">Reference proteome</keyword>
<feature type="transmembrane region" description="Helical" evidence="7">
    <location>
        <begin position="304"/>
        <end position="326"/>
    </location>
</feature>
<accession>A0A1J4J6A5</accession>
<evidence type="ECO:0000313" key="9">
    <source>
        <dbReference type="Proteomes" id="UP000179807"/>
    </source>
</evidence>
<feature type="transmembrane region" description="Helical" evidence="7">
    <location>
        <begin position="373"/>
        <end position="393"/>
    </location>
</feature>
<organism evidence="8 9">
    <name type="scientific">Tritrichomonas foetus</name>
    <dbReference type="NCBI Taxonomy" id="1144522"/>
    <lineage>
        <taxon>Eukaryota</taxon>
        <taxon>Metamonada</taxon>
        <taxon>Parabasalia</taxon>
        <taxon>Tritrichomonadida</taxon>
        <taxon>Tritrichomonadidae</taxon>
        <taxon>Tritrichomonas</taxon>
    </lineage>
</organism>
<dbReference type="Pfam" id="PF01733">
    <property type="entry name" value="Nucleoside_tran"/>
    <property type="match status" value="2"/>
</dbReference>
<evidence type="ECO:0000256" key="5">
    <source>
        <dbReference type="ARBA" id="ARBA00022989"/>
    </source>
</evidence>
<keyword evidence="6 7" id="KW-0472">Membrane</keyword>
<reference evidence="8" key="1">
    <citation type="submission" date="2016-10" db="EMBL/GenBank/DDBJ databases">
        <authorList>
            <person name="Benchimol M."/>
            <person name="Almeida L.G."/>
            <person name="Vasconcelos A.T."/>
            <person name="Perreira-Neves A."/>
            <person name="Rosa I.A."/>
            <person name="Tasca T."/>
            <person name="Bogo M.R."/>
            <person name="de Souza W."/>
        </authorList>
    </citation>
    <scope>NUCLEOTIDE SEQUENCE [LARGE SCALE GENOMIC DNA]</scope>
    <source>
        <strain evidence="8">K</strain>
    </source>
</reference>
<keyword evidence="5 7" id="KW-1133">Transmembrane helix</keyword>
<dbReference type="InterPro" id="IPR002259">
    <property type="entry name" value="Eqnu_transpt"/>
</dbReference>
<feature type="transmembrane region" description="Helical" evidence="7">
    <location>
        <begin position="115"/>
        <end position="135"/>
    </location>
</feature>
<evidence type="ECO:0000256" key="7">
    <source>
        <dbReference type="SAM" id="Phobius"/>
    </source>
</evidence>
<evidence type="ECO:0000256" key="6">
    <source>
        <dbReference type="ARBA" id="ARBA00023136"/>
    </source>
</evidence>
<dbReference type="OrthoDB" id="1856718at2759"/>
<proteinExistence type="inferred from homology"/>
<sequence length="398" mass="43965">MENLAAQPLISEDSNVSAMQSKSYSFLFLLLGNGSLLAFNLIINAIDIYASLTKKDDIGAILNRFYNIPCSLMSLLIIFLDPRNLKYCISIALLAITVILSFLPIFLLVEMSENAVYWGTMTLVMLTGIFSALLFSSGFNLAAQVNPEKSTAAFSSGNGCCGVLAAILRIITKAVLNKESQLKISGTFYFLLAALIMILTFVYFLYMLKKETDISSKANPPPQPKTSFFGPQSLATIKVIWVLWSSVFLNFLITLTIFPGYVSRTKSTPAGTWTSVIVTATFCVFDWVGRALPSKFIFPTARYAWIPIFARLLFFLIFIISLQNVINLGEPWWTFIWMCPFALTNGYSGTVAMIHGSGHPNLVTEDMKRTAGFLMPFAVNAGILVAMGMTYAMPDPKV</sequence>
<evidence type="ECO:0000256" key="4">
    <source>
        <dbReference type="ARBA" id="ARBA00022692"/>
    </source>
</evidence>
<dbReference type="SUPFAM" id="SSF103473">
    <property type="entry name" value="MFS general substrate transporter"/>
    <property type="match status" value="1"/>
</dbReference>
<evidence type="ECO:0000256" key="3">
    <source>
        <dbReference type="ARBA" id="ARBA00022448"/>
    </source>
</evidence>
<dbReference type="RefSeq" id="XP_068346332.1">
    <property type="nucleotide sequence ID" value="XM_068496381.1"/>
</dbReference>
<name>A0A1J4J6A5_9EUKA</name>
<dbReference type="InterPro" id="IPR036259">
    <property type="entry name" value="MFS_trans_sf"/>
</dbReference>
<gene>
    <name evidence="8" type="ORF">TRFO_12019</name>
</gene>
<keyword evidence="4 7" id="KW-0812">Transmembrane</keyword>
<feature type="transmembrane region" description="Helical" evidence="7">
    <location>
        <begin position="87"/>
        <end position="109"/>
    </location>
</feature>
<feature type="transmembrane region" description="Helical" evidence="7">
    <location>
        <begin position="58"/>
        <end position="80"/>
    </location>
</feature>
<feature type="transmembrane region" description="Helical" evidence="7">
    <location>
        <begin position="188"/>
        <end position="208"/>
    </location>
</feature>
<evidence type="ECO:0000256" key="1">
    <source>
        <dbReference type="ARBA" id="ARBA00004141"/>
    </source>
</evidence>
<dbReference type="AlphaFoldDB" id="A0A1J4J6A5"/>
<feature type="transmembrane region" description="Helical" evidence="7">
    <location>
        <begin position="26"/>
        <end position="46"/>
    </location>
</feature>
<dbReference type="Proteomes" id="UP000179807">
    <property type="component" value="Unassembled WGS sequence"/>
</dbReference>
<comment type="caution">
    <text evidence="8">The sequence shown here is derived from an EMBL/GenBank/DDBJ whole genome shotgun (WGS) entry which is preliminary data.</text>
</comment>
<feature type="transmembrane region" description="Helical" evidence="7">
    <location>
        <begin position="239"/>
        <end position="261"/>
    </location>
</feature>
<feature type="transmembrane region" description="Helical" evidence="7">
    <location>
        <begin position="156"/>
        <end position="176"/>
    </location>
</feature>
<feature type="transmembrane region" description="Helical" evidence="7">
    <location>
        <begin position="332"/>
        <end position="352"/>
    </location>
</feature>
<comment type="subcellular location">
    <subcellularLocation>
        <location evidence="1">Membrane</location>
        <topology evidence="1">Multi-pass membrane protein</topology>
    </subcellularLocation>
</comment>
<feature type="transmembrane region" description="Helical" evidence="7">
    <location>
        <begin position="273"/>
        <end position="292"/>
    </location>
</feature>
<comment type="similarity">
    <text evidence="2">Belongs to the SLC29A/ENT transporter (TC 2.A.57) family.</text>
</comment>
<evidence type="ECO:0000256" key="2">
    <source>
        <dbReference type="ARBA" id="ARBA00007965"/>
    </source>
</evidence>
<dbReference type="GO" id="GO:0005337">
    <property type="term" value="F:nucleoside transmembrane transporter activity"/>
    <property type="evidence" value="ECO:0007669"/>
    <property type="project" value="InterPro"/>
</dbReference>
<keyword evidence="3" id="KW-0813">Transport</keyword>
<dbReference type="GO" id="GO:0005886">
    <property type="term" value="C:plasma membrane"/>
    <property type="evidence" value="ECO:0007669"/>
    <property type="project" value="TreeGrafter"/>
</dbReference>